<feature type="transmembrane region" description="Helical" evidence="10">
    <location>
        <begin position="143"/>
        <end position="169"/>
    </location>
</feature>
<dbReference type="GO" id="GO:0016020">
    <property type="term" value="C:membrane"/>
    <property type="evidence" value="ECO:0007669"/>
    <property type="project" value="UniProtKB-SubCell"/>
</dbReference>
<evidence type="ECO:0000313" key="15">
    <source>
        <dbReference type="Proteomes" id="UP000467249"/>
    </source>
</evidence>
<feature type="domain" description="Ionotropic glutamate receptor C-terminal" evidence="13">
    <location>
        <begin position="34"/>
        <end position="364"/>
    </location>
</feature>
<proteinExistence type="predicted"/>
<dbReference type="SMART" id="SM00062">
    <property type="entry name" value="PBPb"/>
    <property type="match status" value="1"/>
</dbReference>
<name>A0A6N4W2D7_9MYCO</name>
<evidence type="ECO:0000256" key="7">
    <source>
        <dbReference type="ARBA" id="ARBA00023170"/>
    </source>
</evidence>
<accession>A0A6N4W2D7</accession>
<dbReference type="InterPro" id="IPR015683">
    <property type="entry name" value="Ionotropic_Glu_rcpt"/>
</dbReference>
<dbReference type="SMART" id="SM00079">
    <property type="entry name" value="PBPe"/>
    <property type="match status" value="1"/>
</dbReference>
<feature type="transmembrane region" description="Helical" evidence="10">
    <location>
        <begin position="181"/>
        <end position="201"/>
    </location>
</feature>
<organism evidence="14 15">
    <name type="scientific">Mycolicibacterium anyangense</name>
    <dbReference type="NCBI Taxonomy" id="1431246"/>
    <lineage>
        <taxon>Bacteria</taxon>
        <taxon>Bacillati</taxon>
        <taxon>Actinomycetota</taxon>
        <taxon>Actinomycetes</taxon>
        <taxon>Mycobacteriales</taxon>
        <taxon>Mycobacteriaceae</taxon>
        <taxon>Mycolicibacterium</taxon>
    </lineage>
</organism>
<evidence type="ECO:0000256" key="2">
    <source>
        <dbReference type="ARBA" id="ARBA00022448"/>
    </source>
</evidence>
<keyword evidence="7" id="KW-0675">Receptor</keyword>
<evidence type="ECO:0008006" key="16">
    <source>
        <dbReference type="Google" id="ProtNLM"/>
    </source>
</evidence>
<evidence type="ECO:0000256" key="5">
    <source>
        <dbReference type="ARBA" id="ARBA00023065"/>
    </source>
</evidence>
<gene>
    <name evidence="14" type="ORF">MANY_00250</name>
</gene>
<reference evidence="14 15" key="1">
    <citation type="journal article" date="2019" name="Emerg. Microbes Infect.">
        <title>Comprehensive subspecies identification of 175 nontuberculous mycobacteria species based on 7547 genomic profiles.</title>
        <authorList>
            <person name="Matsumoto Y."/>
            <person name="Kinjo T."/>
            <person name="Motooka D."/>
            <person name="Nabeya D."/>
            <person name="Jung N."/>
            <person name="Uechi K."/>
            <person name="Horii T."/>
            <person name="Iida T."/>
            <person name="Fujita J."/>
            <person name="Nakamura S."/>
        </authorList>
    </citation>
    <scope>NUCLEOTIDE SEQUENCE [LARGE SCALE GENOMIC DNA]</scope>
    <source>
        <strain evidence="14 15">JCM 30275</strain>
    </source>
</reference>
<dbReference type="Pfam" id="PF00060">
    <property type="entry name" value="Lig_chan"/>
    <property type="match status" value="1"/>
</dbReference>
<sequence>MASRVRAVLSVILLLGVIAGLPALAAPAGAESRTVTLATHDLDPFVTTHDGVKTGFTIDLWEEITKRLGWSTTFLDANGVNGVLDAVKTGAADAGASAVSITADRVQTFDFSQPTLNAGLQILTKAGATQKSTPGLMDFLKLLFSWSMLGWLGAAFIITVIPAHITWLVERRHTDSMVSKSYFPGVLQAFGWGLGTLAAQPDDAPRHWLARCMGLLWAFVSIIFVAYYTATLTANLTVERFDAQISSPTDLFGKSVCTVANTTSTHFLSDLGISFTGARTIEDCYAGLKKGDFDATVFDAPVLQYYARHGGSGAVEIAGPIFKNEDYGIVFRPGSPLRQQVDEALLSMREDGTYDMIKAKWFGSEEGKAGG</sequence>
<dbReference type="GO" id="GO:0015276">
    <property type="term" value="F:ligand-gated monoatomic ion channel activity"/>
    <property type="evidence" value="ECO:0007669"/>
    <property type="project" value="InterPro"/>
</dbReference>
<dbReference type="AlphaFoldDB" id="A0A6N4W2D7"/>
<dbReference type="EMBL" id="AP022620">
    <property type="protein sequence ID" value="BBZ74688.1"/>
    <property type="molecule type" value="Genomic_DNA"/>
</dbReference>
<dbReference type="Gene3D" id="3.40.190.10">
    <property type="entry name" value="Periplasmic binding protein-like II"/>
    <property type="match status" value="3"/>
</dbReference>
<feature type="domain" description="Solute-binding protein family 3/N-terminal" evidence="12">
    <location>
        <begin position="34"/>
        <end position="365"/>
    </location>
</feature>
<dbReference type="SUPFAM" id="SSF53850">
    <property type="entry name" value="Periplasmic binding protein-like II"/>
    <property type="match status" value="1"/>
</dbReference>
<dbReference type="InterPro" id="IPR001320">
    <property type="entry name" value="Iontro_rcpt_C"/>
</dbReference>
<keyword evidence="3 10" id="KW-0812">Transmembrane</keyword>
<keyword evidence="5" id="KW-0406">Ion transport</keyword>
<evidence type="ECO:0000256" key="9">
    <source>
        <dbReference type="ARBA" id="ARBA00023303"/>
    </source>
</evidence>
<evidence type="ECO:0000259" key="13">
    <source>
        <dbReference type="SMART" id="SM00079"/>
    </source>
</evidence>
<evidence type="ECO:0000256" key="6">
    <source>
        <dbReference type="ARBA" id="ARBA00023136"/>
    </source>
</evidence>
<dbReference type="Pfam" id="PF00497">
    <property type="entry name" value="SBP_bac_3"/>
    <property type="match status" value="1"/>
</dbReference>
<dbReference type="InterPro" id="IPR001638">
    <property type="entry name" value="Solute-binding_3/MltF_N"/>
</dbReference>
<keyword evidence="11" id="KW-0732">Signal</keyword>
<keyword evidence="6 10" id="KW-0472">Membrane</keyword>
<dbReference type="RefSeq" id="WP_163802247.1">
    <property type="nucleotide sequence ID" value="NZ_AP022620.1"/>
</dbReference>
<keyword evidence="2" id="KW-0813">Transport</keyword>
<evidence type="ECO:0000259" key="12">
    <source>
        <dbReference type="SMART" id="SM00062"/>
    </source>
</evidence>
<evidence type="ECO:0000313" key="14">
    <source>
        <dbReference type="EMBL" id="BBZ74688.1"/>
    </source>
</evidence>
<keyword evidence="9" id="KW-0407">Ion channel</keyword>
<evidence type="ECO:0000256" key="10">
    <source>
        <dbReference type="SAM" id="Phobius"/>
    </source>
</evidence>
<comment type="subcellular location">
    <subcellularLocation>
        <location evidence="1">Membrane</location>
        <topology evidence="1">Multi-pass membrane protein</topology>
    </subcellularLocation>
</comment>
<evidence type="ECO:0000256" key="4">
    <source>
        <dbReference type="ARBA" id="ARBA00022989"/>
    </source>
</evidence>
<feature type="transmembrane region" description="Helical" evidence="10">
    <location>
        <begin position="207"/>
        <end position="230"/>
    </location>
</feature>
<evidence type="ECO:0000256" key="1">
    <source>
        <dbReference type="ARBA" id="ARBA00004141"/>
    </source>
</evidence>
<feature type="signal peptide" evidence="11">
    <location>
        <begin position="1"/>
        <end position="25"/>
    </location>
</feature>
<evidence type="ECO:0000256" key="8">
    <source>
        <dbReference type="ARBA" id="ARBA00023180"/>
    </source>
</evidence>
<dbReference type="KEGG" id="many:MANY_00250"/>
<dbReference type="Proteomes" id="UP000467249">
    <property type="component" value="Chromosome"/>
</dbReference>
<keyword evidence="4 10" id="KW-1133">Transmembrane helix</keyword>
<evidence type="ECO:0000256" key="3">
    <source>
        <dbReference type="ARBA" id="ARBA00022692"/>
    </source>
</evidence>
<keyword evidence="15" id="KW-1185">Reference proteome</keyword>
<evidence type="ECO:0000256" key="11">
    <source>
        <dbReference type="SAM" id="SignalP"/>
    </source>
</evidence>
<keyword evidence="8" id="KW-0325">Glycoprotein</keyword>
<protein>
    <recommendedName>
        <fullName evidence="16">ABC transporter substrate-binding protein</fullName>
    </recommendedName>
</protein>
<dbReference type="PANTHER" id="PTHR18966">
    <property type="entry name" value="IONOTROPIC GLUTAMATE RECEPTOR"/>
    <property type="match status" value="1"/>
</dbReference>
<feature type="chain" id="PRO_5026693352" description="ABC transporter substrate-binding protein" evidence="11">
    <location>
        <begin position="26"/>
        <end position="371"/>
    </location>
</feature>